<feature type="transmembrane region" description="Helical" evidence="1">
    <location>
        <begin position="189"/>
        <end position="209"/>
    </location>
</feature>
<proteinExistence type="predicted"/>
<accession>A0A3A8NR13</accession>
<dbReference type="OrthoDB" id="5515688at2"/>
<feature type="transmembrane region" description="Helical" evidence="1">
    <location>
        <begin position="72"/>
        <end position="92"/>
    </location>
</feature>
<feature type="transmembrane region" description="Helical" evidence="1">
    <location>
        <begin position="45"/>
        <end position="66"/>
    </location>
</feature>
<name>A0A3A8NR13_9BACT</name>
<organism evidence="2 3">
    <name type="scientific">Corallococcus sicarius</name>
    <dbReference type="NCBI Taxonomy" id="2316726"/>
    <lineage>
        <taxon>Bacteria</taxon>
        <taxon>Pseudomonadati</taxon>
        <taxon>Myxococcota</taxon>
        <taxon>Myxococcia</taxon>
        <taxon>Myxococcales</taxon>
        <taxon>Cystobacterineae</taxon>
        <taxon>Myxococcaceae</taxon>
        <taxon>Corallococcus</taxon>
    </lineage>
</organism>
<dbReference type="EMBL" id="RAWG01000047">
    <property type="protein sequence ID" value="RKH44611.1"/>
    <property type="molecule type" value="Genomic_DNA"/>
</dbReference>
<keyword evidence="1" id="KW-0472">Membrane</keyword>
<comment type="caution">
    <text evidence="2">The sequence shown here is derived from an EMBL/GenBank/DDBJ whole genome shotgun (WGS) entry which is preliminary data.</text>
</comment>
<reference evidence="3" key="1">
    <citation type="submission" date="2018-09" db="EMBL/GenBank/DDBJ databases">
        <authorList>
            <person name="Livingstone P.G."/>
            <person name="Whitworth D.E."/>
        </authorList>
    </citation>
    <scope>NUCLEOTIDE SEQUENCE [LARGE SCALE GENOMIC DNA]</scope>
    <source>
        <strain evidence="3">CA040B</strain>
    </source>
</reference>
<gene>
    <name evidence="2" type="ORF">D7X12_10130</name>
</gene>
<feature type="transmembrane region" description="Helical" evidence="1">
    <location>
        <begin position="134"/>
        <end position="156"/>
    </location>
</feature>
<feature type="transmembrane region" description="Helical" evidence="1">
    <location>
        <begin position="6"/>
        <end position="24"/>
    </location>
</feature>
<protein>
    <submittedName>
        <fullName evidence="2">Uncharacterized protein</fullName>
    </submittedName>
</protein>
<feature type="transmembrane region" description="Helical" evidence="1">
    <location>
        <begin position="104"/>
        <end position="122"/>
    </location>
</feature>
<evidence type="ECO:0000313" key="3">
    <source>
        <dbReference type="Proteomes" id="UP000273405"/>
    </source>
</evidence>
<evidence type="ECO:0000313" key="2">
    <source>
        <dbReference type="EMBL" id="RKH44611.1"/>
    </source>
</evidence>
<dbReference type="Proteomes" id="UP000273405">
    <property type="component" value="Unassembled WGS sequence"/>
</dbReference>
<dbReference type="AlphaFoldDB" id="A0A3A8NR13"/>
<dbReference type="RefSeq" id="WP_120625081.1">
    <property type="nucleotide sequence ID" value="NZ_RAWG01000047.1"/>
</dbReference>
<keyword evidence="1" id="KW-0812">Transmembrane</keyword>
<evidence type="ECO:0000256" key="1">
    <source>
        <dbReference type="SAM" id="Phobius"/>
    </source>
</evidence>
<keyword evidence="3" id="KW-1185">Reference proteome</keyword>
<keyword evidence="1" id="KW-1133">Transmembrane helix</keyword>
<sequence length="211" mass="22613">MLSASTRVLLVLCLLACAGAAVFFRRRQNAGGGRGGRISGPKVAWLLYAVFLWFLVCPLVALDASVPFEARIVLGSFAVSMWLRGAAELYMLYVSRNWRPPYGVGHDLGCIALVGAGLVYTGEKWAGALDGRDLWALALVGLVLVTLVVEVAYAALFHQAVEGRTTGEDGVWFADAEQARFRRINRLTFALNVPLYAALAGLLAVGLGLNG</sequence>